<feature type="transmembrane region" description="Helical" evidence="1">
    <location>
        <begin position="191"/>
        <end position="211"/>
    </location>
</feature>
<feature type="transmembrane region" description="Helical" evidence="1">
    <location>
        <begin position="84"/>
        <end position="104"/>
    </location>
</feature>
<evidence type="ECO:0000256" key="1">
    <source>
        <dbReference type="SAM" id="Phobius"/>
    </source>
</evidence>
<proteinExistence type="predicted"/>
<sequence length="255" mass="28726">MASALGLVLGNVFMGATLQINPPYSVLFPLIGFLLLSQIPARYHPQRKEPLGDLVKYLPIIFLFYLLTGMFYVCLMPTYMKNLYFRGVELIFYIVAVLISAFLFHRKKDYPLVVAVGMGTFAVAFLHDFNRLTSNLAMYAVQTTAGFMDVFCLGLFIRGGDVVRRFSLGASCMCLGLVVGLPVLYTEKWPFIMSIGENIVLGIGLLAFYFLQTAGRRFHKKSPHVHEDFREKKLIEACRALGAPRELFSHRDGKS</sequence>
<feature type="transmembrane region" description="Helical" evidence="1">
    <location>
        <begin position="25"/>
        <end position="43"/>
    </location>
</feature>
<organism evidence="2 3">
    <name type="scientific">Thermosulfurimonas dismutans</name>
    <dbReference type="NCBI Taxonomy" id="999894"/>
    <lineage>
        <taxon>Bacteria</taxon>
        <taxon>Pseudomonadati</taxon>
        <taxon>Thermodesulfobacteriota</taxon>
        <taxon>Thermodesulfobacteria</taxon>
        <taxon>Thermodesulfobacteriales</taxon>
        <taxon>Thermodesulfobacteriaceae</taxon>
        <taxon>Thermosulfurimonas</taxon>
    </lineage>
</organism>
<keyword evidence="3" id="KW-1185">Reference proteome</keyword>
<feature type="transmembrane region" description="Helical" evidence="1">
    <location>
        <begin position="136"/>
        <end position="157"/>
    </location>
</feature>
<feature type="transmembrane region" description="Helical" evidence="1">
    <location>
        <begin position="55"/>
        <end position="78"/>
    </location>
</feature>
<feature type="transmembrane region" description="Helical" evidence="1">
    <location>
        <begin position="166"/>
        <end position="185"/>
    </location>
</feature>
<keyword evidence="1" id="KW-0812">Transmembrane</keyword>
<evidence type="ECO:0000313" key="3">
    <source>
        <dbReference type="Proteomes" id="UP000078390"/>
    </source>
</evidence>
<dbReference type="EMBL" id="LWLG01000029">
    <property type="protein sequence ID" value="OAQ19785.1"/>
    <property type="molecule type" value="Genomic_DNA"/>
</dbReference>
<keyword evidence="1" id="KW-0472">Membrane</keyword>
<dbReference type="STRING" id="999894.TDIS_2119"/>
<protein>
    <submittedName>
        <fullName evidence="2">Transcriptional regulator, LuxR family</fullName>
    </submittedName>
</protein>
<dbReference type="Proteomes" id="UP000078390">
    <property type="component" value="Unassembled WGS sequence"/>
</dbReference>
<gene>
    <name evidence="2" type="ORF">TDIS_2119</name>
</gene>
<accession>A0A179D145</accession>
<comment type="caution">
    <text evidence="2">The sequence shown here is derived from an EMBL/GenBank/DDBJ whole genome shotgun (WGS) entry which is preliminary data.</text>
</comment>
<evidence type="ECO:0000313" key="2">
    <source>
        <dbReference type="EMBL" id="OAQ19785.1"/>
    </source>
</evidence>
<feature type="transmembrane region" description="Helical" evidence="1">
    <location>
        <begin position="111"/>
        <end position="130"/>
    </location>
</feature>
<reference evidence="2 3" key="1">
    <citation type="submission" date="2016-04" db="EMBL/GenBank/DDBJ databases">
        <title>Genome analysis of Thermosulfurimonas dismutans, the first thermophilic sulfur-disproportionating bacterium of the phylum Thermodesulfobacteria.</title>
        <authorList>
            <person name="Mardanov A.V."/>
            <person name="Beletsky A.V."/>
            <person name="Kadnikov V.V."/>
            <person name="Slobodkin A.I."/>
            <person name="Ravin N.V."/>
        </authorList>
    </citation>
    <scope>NUCLEOTIDE SEQUENCE [LARGE SCALE GENOMIC DNA]</scope>
    <source>
        <strain evidence="2 3">S95</strain>
    </source>
</reference>
<name>A0A179D145_9BACT</name>
<keyword evidence="1" id="KW-1133">Transmembrane helix</keyword>
<dbReference type="AlphaFoldDB" id="A0A179D145"/>